<dbReference type="Pfam" id="PF00106">
    <property type="entry name" value="adh_short"/>
    <property type="match status" value="1"/>
</dbReference>
<keyword evidence="2" id="KW-1185">Reference proteome</keyword>
<dbReference type="InterPro" id="IPR052184">
    <property type="entry name" value="SDR_enzymes"/>
</dbReference>
<dbReference type="PANTHER" id="PTHR45458">
    <property type="entry name" value="SHORT-CHAIN DEHYDROGENASE/REDUCTASE SDR"/>
    <property type="match status" value="1"/>
</dbReference>
<evidence type="ECO:0008006" key="3">
    <source>
        <dbReference type="Google" id="ProtNLM"/>
    </source>
</evidence>
<evidence type="ECO:0000313" key="2">
    <source>
        <dbReference type="Proteomes" id="UP000219286"/>
    </source>
</evidence>
<dbReference type="InterPro" id="IPR002347">
    <property type="entry name" value="SDR_fam"/>
</dbReference>
<protein>
    <recommendedName>
        <fullName evidence="3">Short chain dehydrogenase/reductase</fullName>
    </recommendedName>
</protein>
<proteinExistence type="predicted"/>
<sequence length="271" mass="29293">MPSYVITGASRGLGFEFLRQLSSDSNNIVIGLVRNKAATDQAVAQELAGRSNIHILQADITDYEAIKHAAAETARITGGKLDYLVANAAYVSEFDAYDPIGVLGENPQALEQDLLESFKVNVIANVHLFNLYMPLILAGTTKKVIALSTGMADLDSMNKYELHVAPGYAISKAAMNVAVGKFHAQYKKEGVLFLSICPGVVDTGHYKNATPEQMEKLGDMFQKFVLNNPDFKGPAKAEDAVRSVISVWENASIDGGSGGTYVSHHGNKKWL</sequence>
<dbReference type="Gene3D" id="3.40.50.720">
    <property type="entry name" value="NAD(P)-binding Rossmann-like Domain"/>
    <property type="match status" value="1"/>
</dbReference>
<gene>
    <name evidence="1" type="ORF">A9Z42_0092220</name>
</gene>
<accession>A0A2H3A6L3</accession>
<dbReference type="SUPFAM" id="SSF51735">
    <property type="entry name" value="NAD(P)-binding Rossmann-fold domains"/>
    <property type="match status" value="1"/>
</dbReference>
<name>A0A2H3A6L3_TRIPA</name>
<comment type="caution">
    <text evidence="1">The sequence shown here is derived from an EMBL/GenBank/DDBJ whole genome shotgun (WGS) entry which is preliminary data.</text>
</comment>
<dbReference type="InterPro" id="IPR036291">
    <property type="entry name" value="NAD(P)-bd_dom_sf"/>
</dbReference>
<dbReference type="PRINTS" id="PR00081">
    <property type="entry name" value="GDHRDH"/>
</dbReference>
<organism evidence="1 2">
    <name type="scientific">Trichoderma parareesei</name>
    <name type="common">Filamentous fungus</name>
    <dbReference type="NCBI Taxonomy" id="858221"/>
    <lineage>
        <taxon>Eukaryota</taxon>
        <taxon>Fungi</taxon>
        <taxon>Dikarya</taxon>
        <taxon>Ascomycota</taxon>
        <taxon>Pezizomycotina</taxon>
        <taxon>Sordariomycetes</taxon>
        <taxon>Hypocreomycetidae</taxon>
        <taxon>Hypocreales</taxon>
        <taxon>Hypocreaceae</taxon>
        <taxon>Trichoderma</taxon>
    </lineage>
</organism>
<dbReference type="AlphaFoldDB" id="A0A2H3A6L3"/>
<dbReference type="PANTHER" id="PTHR45458:SF3">
    <property type="entry name" value="CHAIN DEHYDROGENASE (ATSC), PUTATIVE-RELATED"/>
    <property type="match status" value="1"/>
</dbReference>
<dbReference type="GO" id="GO:0016616">
    <property type="term" value="F:oxidoreductase activity, acting on the CH-OH group of donors, NAD or NADP as acceptor"/>
    <property type="evidence" value="ECO:0007669"/>
    <property type="project" value="TreeGrafter"/>
</dbReference>
<dbReference type="OrthoDB" id="7289984at2759"/>
<evidence type="ECO:0000313" key="1">
    <source>
        <dbReference type="EMBL" id="OTA08265.1"/>
    </source>
</evidence>
<reference evidence="1 2" key="1">
    <citation type="journal article" date="2015" name="Genome Announc.">
        <title>Genome sequence and annotation of Trichoderma parareesei, the ancestor of the cellulase producer Trichoderma reesei.</title>
        <authorList>
            <person name="Yang D."/>
            <person name="Pomraning K."/>
            <person name="Kopchinskiy A."/>
            <person name="Karimi Aghcheh R."/>
            <person name="Atanasova L."/>
            <person name="Chenthamara K."/>
            <person name="Baker S.E."/>
            <person name="Zhang R."/>
            <person name="Shen Q."/>
            <person name="Freitag M."/>
            <person name="Kubicek C.P."/>
            <person name="Druzhinina I.S."/>
        </authorList>
    </citation>
    <scope>NUCLEOTIDE SEQUENCE [LARGE SCALE GENOMIC DNA]</scope>
    <source>
        <strain evidence="1 2">CBS 125925</strain>
    </source>
</reference>
<dbReference type="EMBL" id="LFMI01000833">
    <property type="protein sequence ID" value="OTA08265.1"/>
    <property type="molecule type" value="Genomic_DNA"/>
</dbReference>
<dbReference type="Proteomes" id="UP000219286">
    <property type="component" value="Unassembled WGS sequence"/>
</dbReference>